<dbReference type="PANTHER" id="PTHR32305:SF15">
    <property type="entry name" value="PROTEIN RHSA-RELATED"/>
    <property type="match status" value="1"/>
</dbReference>
<dbReference type="RefSeq" id="WP_247976242.1">
    <property type="nucleotide sequence ID" value="NZ_CP095848.1"/>
</dbReference>
<dbReference type="PANTHER" id="PTHR32305">
    <property type="match status" value="1"/>
</dbReference>
<dbReference type="Pfam" id="PF13385">
    <property type="entry name" value="Laminin_G_3"/>
    <property type="match status" value="1"/>
</dbReference>
<dbReference type="SUPFAM" id="SSF49899">
    <property type="entry name" value="Concanavalin A-like lectins/glucanases"/>
    <property type="match status" value="1"/>
</dbReference>
<organism evidence="1 2">
    <name type="scientific">Hymenobacter sublimis</name>
    <dbReference type="NCBI Taxonomy" id="2933777"/>
    <lineage>
        <taxon>Bacteria</taxon>
        <taxon>Pseudomonadati</taxon>
        <taxon>Bacteroidota</taxon>
        <taxon>Cytophagia</taxon>
        <taxon>Cytophagales</taxon>
        <taxon>Hymenobacteraceae</taxon>
        <taxon>Hymenobacter</taxon>
    </lineage>
</organism>
<protein>
    <recommendedName>
        <fullName evidence="3">LamG-like jellyroll fold domain-containing protein</fullName>
    </recommendedName>
</protein>
<dbReference type="InterPro" id="IPR022385">
    <property type="entry name" value="Rhs_assc_core"/>
</dbReference>
<evidence type="ECO:0000313" key="1">
    <source>
        <dbReference type="EMBL" id="UPL50202.1"/>
    </source>
</evidence>
<dbReference type="InterPro" id="IPR050708">
    <property type="entry name" value="T6SS_VgrG/RHS"/>
</dbReference>
<reference evidence="1 2" key="1">
    <citation type="submission" date="2022-04" db="EMBL/GenBank/DDBJ databases">
        <title>Hymenobacter sp. isolated from the air.</title>
        <authorList>
            <person name="Won M."/>
            <person name="Lee C.-M."/>
            <person name="Woen H.-Y."/>
            <person name="Kwon S.-W."/>
        </authorList>
    </citation>
    <scope>NUCLEOTIDE SEQUENCE [LARGE SCALE GENOMIC DNA]</scope>
    <source>
        <strain evidence="2">5516 S-25</strain>
    </source>
</reference>
<gene>
    <name evidence="1" type="ORF">MWH26_04660</name>
</gene>
<dbReference type="Gene3D" id="2.60.120.200">
    <property type="match status" value="1"/>
</dbReference>
<evidence type="ECO:0008006" key="3">
    <source>
        <dbReference type="Google" id="ProtNLM"/>
    </source>
</evidence>
<dbReference type="Gene3D" id="2.180.10.10">
    <property type="entry name" value="RHS repeat-associated core"/>
    <property type="match status" value="2"/>
</dbReference>
<accession>A0ABY4JE59</accession>
<evidence type="ECO:0000313" key="2">
    <source>
        <dbReference type="Proteomes" id="UP000829647"/>
    </source>
</evidence>
<dbReference type="EMBL" id="CP095848">
    <property type="protein sequence ID" value="UPL50202.1"/>
    <property type="molecule type" value="Genomic_DNA"/>
</dbReference>
<name>A0ABY4JE59_9BACT</name>
<dbReference type="InterPro" id="IPR013320">
    <property type="entry name" value="ConA-like_dom_sf"/>
</dbReference>
<dbReference type="NCBIfam" id="TIGR03696">
    <property type="entry name" value="Rhs_assc_core"/>
    <property type="match status" value="1"/>
</dbReference>
<keyword evidence="2" id="KW-1185">Reference proteome</keyword>
<dbReference type="Proteomes" id="UP000829647">
    <property type="component" value="Chromosome"/>
</dbReference>
<proteinExistence type="predicted"/>
<sequence>MGNGHEGVAGTFGVVNELATYLQLRAKYFPTTTVGETLGSLASAASQQLSLDANQQKVVVVQDKEGHPVMTARPGNQLTVSNDIDLGTVYVFEKGAGVRMEGIQMRAYLPQIKIFVNGAYYDSGPTDSTPIPNTLDALRVESYFPFQLDGRLYDVDNPNGKPITVTSAANVIRQFATFYTLVTGAVAITPMGDGNCDYKLTNTTTGADVTIDFKNTPGNLPAGTYKLEALRGAFRVRYSNAYQDISYNFYDQKGQLLASLAPNGAQLVHAVNNQTGPTWQTPSTAPYASPTGSALLFDGVDDRIETTTRDGDPRAVVNAPATANTFTMEAWVYPTATHNDAVDQTNQYAGFAANHRSAIHVGSAAWYPAGHAAVELSIGTNGVVVYELGSNWYPAVLVWKGAITGWTHVAVTFTNKVPTLFVNGIQVATGTPWTQIDYVHPSVNLGGGTYKGLLDEFRVYDSVKDAQSIAAESRGTVAPANSSLVAYYRLDEGKGILVTDLSRSHYTGVLKGGTPPNTFPSLASLPFLNTYEYDVQGRQTAMTETDAGRTEYFYRNDGKLRFSQNANQRANGYFSYTNYDNIGRPIESGECRPNSPATFFTSIKNDAATLDYEPSSYSSYYDGPLGGQFRYEVVRTYYDNLRGRFSLPNGYSPEFVAGQAAAMAKYSSITPWDAQSEVSHTIYSYDDQGRTTWLVTQQGQLPMRTMEYTYDFSGKVLTACYQKNMPAERLTHYYAYDADQRLQEVRTNLALPTDQATPRDLQAKYVYYLHGPLKRVELGGNLQGIDYFYTVQGWLKSINGETSTADPGQDGLNNSLLFKPDLFGTTLQYFNGDYQASARPVSGFTENTAQNAPRYNGTVRAASWQTTGIAPQGYIYAYDDKGQLTNADYGTVTGAATNLNFLLSGNGQYAEKGIDYDPNGNITNLRRTDGVGWASFAGQYNYQGPNLNTNKLTAVKVPGGTTDLIKYTYDALGQTVAQEEVTGNKYLEYDVAGKVTAVFRDAARQQPVARYTYDEFGHRIKEQRYPNAAVPTQVETLYYVYDAGGNELATYATDAATGQITLTEQPVYGAARLGSYRRATGNQTADQLYEIHDQLGNTRVVFHRPQEASYSANMEGGPTEEQEFSFPPAIRSGVYKRSGANAAWLRDTYRNGPKKTLQVQRGDKVKMSVYVGYPTDGGVLARAAVVGGVVAGSVGVQAVAGKEGEVKPSKTQQLLSRLSLGVAVPLLARTVGTQATLPNAQLYYVLRDKNGGFLTNGRVLVPSSAEGKWTELVIDYDVVDKQASSLEVGVVSNDGVSVYFDDFSIKHTSGMLLEENHFYAYGQRNDPLSWTSQYLQNFRRGYQGQFSKFDKETGYNSFDLRMYDARTGRWMSKDPYGQYDSPYLGMGNNPANSYDPNGGYSHFGATWRHAAAVFLGNDVSEIYQVDEEWGFIDLDNNKHDFGVKYDVAEVYRGESFWDKISFKGGGYQYYSSESYANGPVWHVRNGVASGAIIDPHKNLITFENLPTGKPTFGLPGSNTVATAIKGAVDNYKTGLDALGKAQLTDPYISLLESSVYDTVSARAQLIEANRDANGNYPTFRIDSVNRNGKFMHLIKTPINWNGKKIGSPSFYE</sequence>